<name>X1IJ19_9ZZZZ</name>
<comment type="caution">
    <text evidence="1">The sequence shown here is derived from an EMBL/GenBank/DDBJ whole genome shotgun (WGS) entry which is preliminary data.</text>
</comment>
<proteinExistence type="predicted"/>
<protein>
    <submittedName>
        <fullName evidence="1">Uncharacterized protein</fullName>
    </submittedName>
</protein>
<accession>X1IJ19</accession>
<organism evidence="1">
    <name type="scientific">marine sediment metagenome</name>
    <dbReference type="NCBI Taxonomy" id="412755"/>
    <lineage>
        <taxon>unclassified sequences</taxon>
        <taxon>metagenomes</taxon>
        <taxon>ecological metagenomes</taxon>
    </lineage>
</organism>
<feature type="non-terminal residue" evidence="1">
    <location>
        <position position="94"/>
    </location>
</feature>
<dbReference type="EMBL" id="BARU01033322">
    <property type="protein sequence ID" value="GAH66109.1"/>
    <property type="molecule type" value="Genomic_DNA"/>
</dbReference>
<gene>
    <name evidence="1" type="ORF">S03H2_52459</name>
</gene>
<sequence>MRRVHVEIQEGDYVSFLYGARVSNLYKVTEKRAFKNADKLPPWPSVTFRMSGKTYYFPFRLYLKPIRELNEPMVRPEFAYVAESLLLRGGYRKT</sequence>
<evidence type="ECO:0000313" key="1">
    <source>
        <dbReference type="EMBL" id="GAH66109.1"/>
    </source>
</evidence>
<dbReference type="AlphaFoldDB" id="X1IJ19"/>
<reference evidence="1" key="1">
    <citation type="journal article" date="2014" name="Front. Microbiol.">
        <title>High frequency of phylogenetically diverse reductive dehalogenase-homologous genes in deep subseafloor sedimentary metagenomes.</title>
        <authorList>
            <person name="Kawai M."/>
            <person name="Futagami T."/>
            <person name="Toyoda A."/>
            <person name="Takaki Y."/>
            <person name="Nishi S."/>
            <person name="Hori S."/>
            <person name="Arai W."/>
            <person name="Tsubouchi T."/>
            <person name="Morono Y."/>
            <person name="Uchiyama I."/>
            <person name="Ito T."/>
            <person name="Fujiyama A."/>
            <person name="Inagaki F."/>
            <person name="Takami H."/>
        </authorList>
    </citation>
    <scope>NUCLEOTIDE SEQUENCE</scope>
    <source>
        <strain evidence="1">Expedition CK06-06</strain>
    </source>
</reference>